<dbReference type="InterPro" id="IPR052049">
    <property type="entry name" value="Electron_transfer_protein"/>
</dbReference>
<accession>A0A7C4B8E3</accession>
<feature type="transmembrane region" description="Helical" evidence="7">
    <location>
        <begin position="158"/>
        <end position="180"/>
    </location>
</feature>
<dbReference type="PANTHER" id="PTHR34856">
    <property type="entry name" value="PROTEIN NRFD"/>
    <property type="match status" value="1"/>
</dbReference>
<evidence type="ECO:0000256" key="3">
    <source>
        <dbReference type="ARBA" id="ARBA00022475"/>
    </source>
</evidence>
<feature type="transmembrane region" description="Helical" evidence="7">
    <location>
        <begin position="12"/>
        <end position="32"/>
    </location>
</feature>
<evidence type="ECO:0000256" key="7">
    <source>
        <dbReference type="SAM" id="Phobius"/>
    </source>
</evidence>
<comment type="caution">
    <text evidence="8">The sequence shown here is derived from an EMBL/GenBank/DDBJ whole genome shotgun (WGS) entry which is preliminary data.</text>
</comment>
<dbReference type="Pfam" id="PF03916">
    <property type="entry name" value="NrfD"/>
    <property type="match status" value="1"/>
</dbReference>
<evidence type="ECO:0000256" key="2">
    <source>
        <dbReference type="ARBA" id="ARBA00008929"/>
    </source>
</evidence>
<dbReference type="AlphaFoldDB" id="A0A7C4B8E3"/>
<dbReference type="Gene3D" id="1.20.1630.10">
    <property type="entry name" value="Formate dehydrogenase/DMSO reductase domain"/>
    <property type="match status" value="1"/>
</dbReference>
<feature type="transmembrane region" description="Helical" evidence="7">
    <location>
        <begin position="262"/>
        <end position="286"/>
    </location>
</feature>
<evidence type="ECO:0000256" key="1">
    <source>
        <dbReference type="ARBA" id="ARBA00004651"/>
    </source>
</evidence>
<feature type="transmembrane region" description="Helical" evidence="7">
    <location>
        <begin position="192"/>
        <end position="214"/>
    </location>
</feature>
<organism evidence="8">
    <name type="scientific">Thermofilum pendens</name>
    <dbReference type="NCBI Taxonomy" id="2269"/>
    <lineage>
        <taxon>Archaea</taxon>
        <taxon>Thermoproteota</taxon>
        <taxon>Thermoprotei</taxon>
        <taxon>Thermofilales</taxon>
        <taxon>Thermofilaceae</taxon>
        <taxon>Thermofilum</taxon>
    </lineage>
</organism>
<comment type="similarity">
    <text evidence="2">Belongs to the NrfD family.</text>
</comment>
<protein>
    <submittedName>
        <fullName evidence="8">Molybdopterin oxidoreductase</fullName>
    </submittedName>
</protein>
<evidence type="ECO:0000256" key="4">
    <source>
        <dbReference type="ARBA" id="ARBA00022692"/>
    </source>
</evidence>
<evidence type="ECO:0000313" key="8">
    <source>
        <dbReference type="EMBL" id="HGI42803.1"/>
    </source>
</evidence>
<keyword evidence="4 7" id="KW-0812">Transmembrane</keyword>
<name>A0A7C4B8E3_THEPE</name>
<keyword evidence="6 7" id="KW-0472">Membrane</keyword>
<feature type="transmembrane region" description="Helical" evidence="7">
    <location>
        <begin position="126"/>
        <end position="146"/>
    </location>
</feature>
<evidence type="ECO:0000256" key="5">
    <source>
        <dbReference type="ARBA" id="ARBA00022989"/>
    </source>
</evidence>
<comment type="subcellular location">
    <subcellularLocation>
        <location evidence="1">Cell membrane</location>
        <topology evidence="1">Multi-pass membrane protein</topology>
    </subcellularLocation>
</comment>
<evidence type="ECO:0000256" key="6">
    <source>
        <dbReference type="ARBA" id="ARBA00023136"/>
    </source>
</evidence>
<feature type="transmembrane region" description="Helical" evidence="7">
    <location>
        <begin position="90"/>
        <end position="114"/>
    </location>
</feature>
<keyword evidence="3" id="KW-1003">Cell membrane</keyword>
<dbReference type="InterPro" id="IPR005614">
    <property type="entry name" value="NrfD-like"/>
</dbReference>
<feature type="transmembrane region" description="Helical" evidence="7">
    <location>
        <begin position="44"/>
        <end position="61"/>
    </location>
</feature>
<reference evidence="8" key="1">
    <citation type="journal article" date="2020" name="mSystems">
        <title>Genome- and Community-Level Interaction Insights into Carbon Utilization and Element Cycling Functions of Hydrothermarchaeota in Hydrothermal Sediment.</title>
        <authorList>
            <person name="Zhou Z."/>
            <person name="Liu Y."/>
            <person name="Xu W."/>
            <person name="Pan J."/>
            <person name="Luo Z.H."/>
            <person name="Li M."/>
        </authorList>
    </citation>
    <scope>NUCLEOTIDE SEQUENCE [LARGE SCALE GENOMIC DNA]</scope>
    <source>
        <strain evidence="8">SpSt-735</strain>
    </source>
</reference>
<gene>
    <name evidence="8" type="ORF">ENV17_00225</name>
</gene>
<proteinExistence type="inferred from homology"/>
<keyword evidence="5 7" id="KW-1133">Transmembrane helix</keyword>
<feature type="transmembrane region" description="Helical" evidence="7">
    <location>
        <begin position="234"/>
        <end position="255"/>
    </location>
</feature>
<dbReference type="GO" id="GO:0005886">
    <property type="term" value="C:plasma membrane"/>
    <property type="evidence" value="ECO:0007669"/>
    <property type="project" value="UniProtKB-SubCell"/>
</dbReference>
<dbReference type="PANTHER" id="PTHR34856:SF2">
    <property type="entry name" value="PROTEIN NRFD"/>
    <property type="match status" value="1"/>
</dbReference>
<dbReference type="EMBL" id="DTFI01000008">
    <property type="protein sequence ID" value="HGI42803.1"/>
    <property type="molecule type" value="Genomic_DNA"/>
</dbReference>
<sequence length="292" mass="31449">MTFQEVWDPWLIGPFLWFAGIAGMGSVAYTLMKLFKVEEKLKELALIAFASTVLGLLFVVADLSRPFNMPFAILSSLAQGIFLAKLAQSWMTVGITLLFLLLLFTLLLLLRHTVAGGLAKLTDARWFLVLLALIGLLVTIYSGFLISSAPGIPFWNTGLIPVLWVISASICAVAILKILVHSEAVAHLLTRTGLGLDVSELIALLAFVLTPLYSGPEAARESAWVLVFGGLAPAFWLGVVVIGALVPLVLGFLLLKKEDRRLGVAAALCGLLGALILRILVIHAGVFEVLHL</sequence>